<feature type="domain" description="F-box" evidence="1">
    <location>
        <begin position="29"/>
        <end position="64"/>
    </location>
</feature>
<proteinExistence type="predicted"/>
<evidence type="ECO:0000313" key="3">
    <source>
        <dbReference type="Proteomes" id="UP000734854"/>
    </source>
</evidence>
<dbReference type="InterPro" id="IPR053772">
    <property type="entry name" value="At1g61320/At1g61330-like"/>
</dbReference>
<reference evidence="2 3" key="1">
    <citation type="submission" date="2020-08" db="EMBL/GenBank/DDBJ databases">
        <title>Plant Genome Project.</title>
        <authorList>
            <person name="Zhang R.-G."/>
        </authorList>
    </citation>
    <scope>NUCLEOTIDE SEQUENCE [LARGE SCALE GENOMIC DNA]</scope>
    <source>
        <tissue evidence="2">Rhizome</tissue>
    </source>
</reference>
<dbReference type="Pfam" id="PF12937">
    <property type="entry name" value="F-box-like"/>
    <property type="match status" value="1"/>
</dbReference>
<dbReference type="Proteomes" id="UP000734854">
    <property type="component" value="Unassembled WGS sequence"/>
</dbReference>
<dbReference type="CDD" id="cd09917">
    <property type="entry name" value="F-box_SF"/>
    <property type="match status" value="1"/>
</dbReference>
<name>A0A8J5C6M4_ZINOF</name>
<dbReference type="PANTHER" id="PTHR34145">
    <property type="entry name" value="OS02G0105600 PROTEIN"/>
    <property type="match status" value="1"/>
</dbReference>
<comment type="caution">
    <text evidence="2">The sequence shown here is derived from an EMBL/GenBank/DDBJ whole genome shotgun (WGS) entry which is preliminary data.</text>
</comment>
<gene>
    <name evidence="2" type="ORF">ZIOFF_069891</name>
</gene>
<accession>A0A8J5C6M4</accession>
<keyword evidence="3" id="KW-1185">Reference proteome</keyword>
<evidence type="ECO:0000313" key="2">
    <source>
        <dbReference type="EMBL" id="KAG6472428.1"/>
    </source>
</evidence>
<protein>
    <recommendedName>
        <fullName evidence="1">F-box domain-containing protein</fullName>
    </recommendedName>
</protein>
<sequence>MLFLTPHSSSQTFHRTVCLLSCPSSASAMDSLPDAIVHHILCSLSNARDVAACSCVSRYWNEAVPYIPSLYFPRNSLDGAAAADATIGRMVASAVCLQDLIVYCPFSSASLASWLDLRCGTLRSLELRMDGIASKPASGGDDEPPANELECIGVARGLESLKLWGVSLTTSPNWNCFDKLRFLEIIGATLRDGALSDALHACPNLTDLALLSCNGVAALSIELERLENCRLDFLGPGNCSLHLSSPKLQILEIQGFSWIRVNQDHHIRRLCIAKSSGRVYKVELGKLPDLEFMSLRGIQWRWSAISSILYCASEVRHLIMKIEFCGDFDTLQPFPEIDLVDFFNNHPRLCKFEIHGALFAAFCQKNSLKNLDSKFVIPYLEEVIITVRSPLNAEQKLNTLESVLMYSVKLHRMTIRLSQMKNCNEAADDFFKDICKLKYMNYNVVQIE</sequence>
<organism evidence="2 3">
    <name type="scientific">Zingiber officinale</name>
    <name type="common">Ginger</name>
    <name type="synonym">Amomum zingiber</name>
    <dbReference type="NCBI Taxonomy" id="94328"/>
    <lineage>
        <taxon>Eukaryota</taxon>
        <taxon>Viridiplantae</taxon>
        <taxon>Streptophyta</taxon>
        <taxon>Embryophyta</taxon>
        <taxon>Tracheophyta</taxon>
        <taxon>Spermatophyta</taxon>
        <taxon>Magnoliopsida</taxon>
        <taxon>Liliopsida</taxon>
        <taxon>Zingiberales</taxon>
        <taxon>Zingiberaceae</taxon>
        <taxon>Zingiber</taxon>
    </lineage>
</organism>
<dbReference type="AlphaFoldDB" id="A0A8J5C6M4"/>
<dbReference type="InterPro" id="IPR001810">
    <property type="entry name" value="F-box_dom"/>
</dbReference>
<dbReference type="PANTHER" id="PTHR34145:SF28">
    <property type="entry name" value="F-BOX DOMAIN-CONTAINING PROTEIN"/>
    <property type="match status" value="1"/>
</dbReference>
<evidence type="ECO:0000259" key="1">
    <source>
        <dbReference type="Pfam" id="PF12937"/>
    </source>
</evidence>
<dbReference type="OrthoDB" id="9973021at2759"/>
<dbReference type="EMBL" id="JACMSC010000020">
    <property type="protein sequence ID" value="KAG6472428.1"/>
    <property type="molecule type" value="Genomic_DNA"/>
</dbReference>